<protein>
    <recommendedName>
        <fullName evidence="2">IPT/TIG domain-containing protein</fullName>
    </recommendedName>
</protein>
<sequence>MKNNIYNRLRIALICFTLLAGIFVVSCDKDDDNGGSVELYSFGPSPVLRGSDIHFIGQDLDLVTSVVLPDNIEVSNITVVSSSEITITVPQEAEPGLVTLKYKGGSITTKSRIGYTEPYSITSILPVETAVREGEEVTISGDYLNNIVKVVFQGNASVDSADFVSQSRKEIVVKVPKEAVSGKIIVEDIHENQLYSDLELSISQPTLTSFSPTLVKAGENVMISGANLDLVSEIIFSGDSSVVAKDFVSVSSTSIEIVSSAYIQDGPITLKAYSGVEVISSESVTTVIPSALTIAAVSRYRAGLEVLITGSDLDLTTSVQFTGGTAITDFTYNGTGITVVIPNDAMDGVVVLNTASGKSASTDAIVLVKPIAADVTPNPVDANNDITITGTDLDLVKSVTFGNDLTVDITPESSTSITVTVPMEATTGELILTMINGAVVNTSSVTVNSPDYCYIPVLPDSETEINSGKVFSIDVVNGGALTEVKVDGNTTSSFVEGTNMYVFIPSKASGKTELTLISATGSISYTISVIGVSSIETVIMNETHDLGSWANEDAGGAFRLYKPSFNGVKAGSILKFYFTVSGTPGRMQINDANWGQQAMLEFTDEAQTSYEMELTQGFLDQILNTSDGWSETAAAIQGQNLVISKVTVITFEASASETIWTGSQVMPGDWSGNIQLSADLFASANVGDVIHVKSSDVQTGAQGSFKNGSWTEIAAGTDYFDITGDFELTITADILTSLQSGGLIISGHDYTATEVSIRS</sequence>
<dbReference type="EMBL" id="MVDE01000001">
    <property type="protein sequence ID" value="PKQ69447.1"/>
    <property type="molecule type" value="Genomic_DNA"/>
</dbReference>
<evidence type="ECO:0000256" key="1">
    <source>
        <dbReference type="SAM" id="SignalP"/>
    </source>
</evidence>
<dbReference type="InterPro" id="IPR014756">
    <property type="entry name" value="Ig_E-set"/>
</dbReference>
<keyword evidence="1" id="KW-0732">Signal</keyword>
<dbReference type="Gene3D" id="2.60.40.10">
    <property type="entry name" value="Immunoglobulins"/>
    <property type="match status" value="5"/>
</dbReference>
<evidence type="ECO:0000313" key="4">
    <source>
        <dbReference type="Proteomes" id="UP000233618"/>
    </source>
</evidence>
<name>A0A2N3IGL6_9BACT</name>
<reference evidence="3 4" key="1">
    <citation type="journal article" date="2017" name="Front. Microbiol.">
        <title>Labilibaculum manganireducens gen. nov., sp. nov. and Labilibaculum filiforme sp. nov., Novel Bacteroidetes Isolated from Subsurface Sediments of the Baltic Sea.</title>
        <authorList>
            <person name="Vandieken V."/>
            <person name="Marshall I.P."/>
            <person name="Niemann H."/>
            <person name="Engelen B."/>
            <person name="Cypionka H."/>
        </authorList>
    </citation>
    <scope>NUCLEOTIDE SEQUENCE [LARGE SCALE GENOMIC DNA]</scope>
    <source>
        <strain evidence="3 4">59.10-2M</strain>
    </source>
</reference>
<dbReference type="Proteomes" id="UP000233618">
    <property type="component" value="Unassembled WGS sequence"/>
</dbReference>
<feature type="signal peptide" evidence="1">
    <location>
        <begin position="1"/>
        <end position="20"/>
    </location>
</feature>
<dbReference type="Pfam" id="PF01833">
    <property type="entry name" value="TIG"/>
    <property type="match status" value="1"/>
</dbReference>
<dbReference type="InterPro" id="IPR013783">
    <property type="entry name" value="Ig-like_fold"/>
</dbReference>
<gene>
    <name evidence="3" type="ORF">BZG01_00505</name>
</gene>
<dbReference type="PROSITE" id="PS51257">
    <property type="entry name" value="PROKAR_LIPOPROTEIN"/>
    <property type="match status" value="1"/>
</dbReference>
<keyword evidence="4" id="KW-1185">Reference proteome</keyword>
<dbReference type="AlphaFoldDB" id="A0A2N3IGL6"/>
<comment type="caution">
    <text evidence="3">The sequence shown here is derived from an EMBL/GenBank/DDBJ whole genome shotgun (WGS) entry which is preliminary data.</text>
</comment>
<organism evidence="3 4">
    <name type="scientific">Labilibaculum manganireducens</name>
    <dbReference type="NCBI Taxonomy" id="1940525"/>
    <lineage>
        <taxon>Bacteria</taxon>
        <taxon>Pseudomonadati</taxon>
        <taxon>Bacteroidota</taxon>
        <taxon>Bacteroidia</taxon>
        <taxon>Marinilabiliales</taxon>
        <taxon>Marinifilaceae</taxon>
        <taxon>Labilibaculum</taxon>
    </lineage>
</organism>
<accession>A0A2N3IGL6</accession>
<dbReference type="InterPro" id="IPR002909">
    <property type="entry name" value="IPT_dom"/>
</dbReference>
<proteinExistence type="predicted"/>
<feature type="chain" id="PRO_5014962834" description="IPT/TIG domain-containing protein" evidence="1">
    <location>
        <begin position="21"/>
        <end position="759"/>
    </location>
</feature>
<dbReference type="CDD" id="cd00102">
    <property type="entry name" value="IPT"/>
    <property type="match status" value="2"/>
</dbReference>
<evidence type="ECO:0000313" key="3">
    <source>
        <dbReference type="EMBL" id="PKQ69447.1"/>
    </source>
</evidence>
<dbReference type="RefSeq" id="WP_143470799.1">
    <property type="nucleotide sequence ID" value="NZ_MVDE01000001.1"/>
</dbReference>
<feature type="domain" description="IPT/TIG" evidence="2">
    <location>
        <begin position="120"/>
        <end position="182"/>
    </location>
</feature>
<evidence type="ECO:0000259" key="2">
    <source>
        <dbReference type="Pfam" id="PF01833"/>
    </source>
</evidence>
<dbReference type="SUPFAM" id="SSF81296">
    <property type="entry name" value="E set domains"/>
    <property type="match status" value="3"/>
</dbReference>